<dbReference type="Proteomes" id="UP001418222">
    <property type="component" value="Unassembled WGS sequence"/>
</dbReference>
<dbReference type="EC" id="3.1.1.-" evidence="6"/>
<comment type="function">
    <text evidence="1 6">Acylhydrolase that catalyzes the hydrolysis of phospholipids at the sn-1 position.</text>
</comment>
<reference evidence="8 9" key="1">
    <citation type="journal article" date="2022" name="Nat. Plants">
        <title>Genomes of leafy and leafless Platanthera orchids illuminate the evolution of mycoheterotrophy.</title>
        <authorList>
            <person name="Li M.H."/>
            <person name="Liu K.W."/>
            <person name="Li Z."/>
            <person name="Lu H.C."/>
            <person name="Ye Q.L."/>
            <person name="Zhang D."/>
            <person name="Wang J.Y."/>
            <person name="Li Y.F."/>
            <person name="Zhong Z.M."/>
            <person name="Liu X."/>
            <person name="Yu X."/>
            <person name="Liu D.K."/>
            <person name="Tu X.D."/>
            <person name="Liu B."/>
            <person name="Hao Y."/>
            <person name="Liao X.Y."/>
            <person name="Jiang Y.T."/>
            <person name="Sun W.H."/>
            <person name="Chen J."/>
            <person name="Chen Y.Q."/>
            <person name="Ai Y."/>
            <person name="Zhai J.W."/>
            <person name="Wu S.S."/>
            <person name="Zhou Z."/>
            <person name="Hsiao Y.Y."/>
            <person name="Wu W.L."/>
            <person name="Chen Y.Y."/>
            <person name="Lin Y.F."/>
            <person name="Hsu J.L."/>
            <person name="Li C.Y."/>
            <person name="Wang Z.W."/>
            <person name="Zhao X."/>
            <person name="Zhong W.Y."/>
            <person name="Ma X.K."/>
            <person name="Ma L."/>
            <person name="Huang J."/>
            <person name="Chen G.Z."/>
            <person name="Huang M.Z."/>
            <person name="Huang L."/>
            <person name="Peng D.H."/>
            <person name="Luo Y.B."/>
            <person name="Zou S.Q."/>
            <person name="Chen S.P."/>
            <person name="Lan S."/>
            <person name="Tsai W.C."/>
            <person name="Van de Peer Y."/>
            <person name="Liu Z.J."/>
        </authorList>
    </citation>
    <scope>NUCLEOTIDE SEQUENCE [LARGE SCALE GENOMIC DNA]</scope>
    <source>
        <strain evidence="8">Lor287</strain>
    </source>
</reference>
<dbReference type="AlphaFoldDB" id="A0AAP0B9Z1"/>
<gene>
    <name evidence="8" type="ORF">KSP39_PZI015773</name>
</gene>
<evidence type="ECO:0000259" key="7">
    <source>
        <dbReference type="Pfam" id="PF01764"/>
    </source>
</evidence>
<evidence type="ECO:0000256" key="1">
    <source>
        <dbReference type="ARBA" id="ARBA00003523"/>
    </source>
</evidence>
<dbReference type="EMBL" id="JBBWWQ010000013">
    <property type="protein sequence ID" value="KAK8933311.1"/>
    <property type="molecule type" value="Genomic_DNA"/>
</dbReference>
<comment type="similarity">
    <text evidence="2 6">Belongs to the AB hydrolase superfamily. Lipase family.</text>
</comment>
<organism evidence="8 9">
    <name type="scientific">Platanthera zijinensis</name>
    <dbReference type="NCBI Taxonomy" id="2320716"/>
    <lineage>
        <taxon>Eukaryota</taxon>
        <taxon>Viridiplantae</taxon>
        <taxon>Streptophyta</taxon>
        <taxon>Embryophyta</taxon>
        <taxon>Tracheophyta</taxon>
        <taxon>Spermatophyta</taxon>
        <taxon>Magnoliopsida</taxon>
        <taxon>Liliopsida</taxon>
        <taxon>Asparagales</taxon>
        <taxon>Orchidaceae</taxon>
        <taxon>Orchidoideae</taxon>
        <taxon>Orchideae</taxon>
        <taxon>Orchidinae</taxon>
        <taxon>Platanthera</taxon>
    </lineage>
</organism>
<protein>
    <recommendedName>
        <fullName evidence="6">Phospholipase A1</fullName>
        <ecNumber evidence="6">3.1.1.-</ecNumber>
    </recommendedName>
</protein>
<dbReference type="GO" id="GO:0016042">
    <property type="term" value="P:lipid catabolic process"/>
    <property type="evidence" value="ECO:0007669"/>
    <property type="project" value="UniProtKB-UniRule"/>
</dbReference>
<name>A0AAP0B9Z1_9ASPA</name>
<dbReference type="CDD" id="cd00519">
    <property type="entry name" value="Lipase_3"/>
    <property type="match status" value="1"/>
</dbReference>
<dbReference type="PANTHER" id="PTHR31828:SF1">
    <property type="entry name" value="PHOSPHOLIPASE A1-IIGAMMA"/>
    <property type="match status" value="1"/>
</dbReference>
<comment type="caution">
    <text evidence="8">The sequence shown here is derived from an EMBL/GenBank/DDBJ whole genome shotgun (WGS) entry which is preliminary data.</text>
</comment>
<keyword evidence="3 6" id="KW-0378">Hydrolase</keyword>
<dbReference type="GO" id="GO:0008970">
    <property type="term" value="F:phospholipase A1 activity"/>
    <property type="evidence" value="ECO:0007669"/>
    <property type="project" value="UniProtKB-UniRule"/>
</dbReference>
<evidence type="ECO:0000256" key="3">
    <source>
        <dbReference type="ARBA" id="ARBA00022801"/>
    </source>
</evidence>
<evidence type="ECO:0000313" key="9">
    <source>
        <dbReference type="Proteomes" id="UP001418222"/>
    </source>
</evidence>
<feature type="domain" description="Fungal lipase-type" evidence="7">
    <location>
        <begin position="132"/>
        <end position="304"/>
    </location>
</feature>
<dbReference type="InterPro" id="IPR029058">
    <property type="entry name" value="AB_hydrolase_fold"/>
</dbReference>
<evidence type="ECO:0000313" key="8">
    <source>
        <dbReference type="EMBL" id="KAK8933311.1"/>
    </source>
</evidence>
<dbReference type="Pfam" id="PF01764">
    <property type="entry name" value="Lipase_3"/>
    <property type="match status" value="1"/>
</dbReference>
<dbReference type="SUPFAM" id="SSF53474">
    <property type="entry name" value="alpha/beta-Hydrolases"/>
    <property type="match status" value="1"/>
</dbReference>
<dbReference type="PANTHER" id="PTHR31828">
    <property type="entry name" value="PHOSPHOLIPASE A1-IIGAMMA"/>
    <property type="match status" value="1"/>
</dbReference>
<sequence>MAKQWCELNGENNWEGLLDPLDPDLRRHVINYGELSQAVYDAFNDDKLSRFTGAPRYGRRDFFHKVFLTAGRPYEYRVTKFLYATSGLELPEGIILKSLTKNWKMQESSWLGYVAVSTEKGTAAAGRRDVLIAWRGTVRPLEWVNDIDFKLVPADEIVGSGSSNGGGGGGGAGGYGAKVHEGWMSVYTSKGPANSTFSKTSAREQVLKEVRRLIDLHQDEEVSITLTGHSLGAAVATLTALDIVAHDLNKPTCRKDRAAPVTAIVFASPRVGDAAFKKSFEGLAPELRLLRVTNAPDLVPKYPLLGYADIGVELAVNAQESEFLKSPGGPAGWHSLEAYMHGVAGTQGSKGGFKMEVDRDIALLNKYMDAVKDEFLVPVSWWVVENKGMVQGAEGHWRLEDHEHDDDGDDDKFMKKLLEDDF</sequence>
<proteinExistence type="inferred from homology"/>
<dbReference type="InterPro" id="IPR002921">
    <property type="entry name" value="Fungal_lipase-type"/>
</dbReference>
<evidence type="ECO:0000256" key="6">
    <source>
        <dbReference type="RuleBase" id="RU367093"/>
    </source>
</evidence>
<evidence type="ECO:0000256" key="2">
    <source>
        <dbReference type="ARBA" id="ARBA00010701"/>
    </source>
</evidence>
<keyword evidence="9" id="KW-1185">Reference proteome</keyword>
<accession>A0AAP0B9Z1</accession>
<dbReference type="InterPro" id="IPR033556">
    <property type="entry name" value="PLA"/>
</dbReference>
<evidence type="ECO:0000256" key="5">
    <source>
        <dbReference type="ARBA" id="ARBA00023098"/>
    </source>
</evidence>
<dbReference type="Gene3D" id="3.40.50.1820">
    <property type="entry name" value="alpha/beta hydrolase"/>
    <property type="match status" value="1"/>
</dbReference>
<keyword evidence="5 6" id="KW-0443">Lipid metabolism</keyword>
<evidence type="ECO:0000256" key="4">
    <source>
        <dbReference type="ARBA" id="ARBA00022963"/>
    </source>
</evidence>
<dbReference type="GO" id="GO:0005737">
    <property type="term" value="C:cytoplasm"/>
    <property type="evidence" value="ECO:0007669"/>
    <property type="project" value="UniProtKB-ARBA"/>
</dbReference>
<keyword evidence="4 6" id="KW-0442">Lipid degradation</keyword>
<dbReference type="FunFam" id="3.40.50.1820:FF:000065">
    <property type="entry name" value="Phospholipase A1-II 3"/>
    <property type="match status" value="1"/>
</dbReference>